<dbReference type="AlphaFoldDB" id="A0AAN7JZ58"/>
<reference evidence="2 3" key="1">
    <citation type="journal article" date="2023" name="Hortic Res">
        <title>Pangenome of water caltrop reveals structural variations and asymmetric subgenome divergence after allopolyploidization.</title>
        <authorList>
            <person name="Zhang X."/>
            <person name="Chen Y."/>
            <person name="Wang L."/>
            <person name="Yuan Y."/>
            <person name="Fang M."/>
            <person name="Shi L."/>
            <person name="Lu R."/>
            <person name="Comes H.P."/>
            <person name="Ma Y."/>
            <person name="Chen Y."/>
            <person name="Huang G."/>
            <person name="Zhou Y."/>
            <person name="Zheng Z."/>
            <person name="Qiu Y."/>
        </authorList>
    </citation>
    <scope>NUCLEOTIDE SEQUENCE [LARGE SCALE GENOMIC DNA]</scope>
    <source>
        <tissue evidence="2">Roots</tissue>
    </source>
</reference>
<evidence type="ECO:0008006" key="4">
    <source>
        <dbReference type="Google" id="ProtNLM"/>
    </source>
</evidence>
<dbReference type="Pfam" id="PF10238">
    <property type="entry name" value="Eapp_C"/>
    <property type="match status" value="1"/>
</dbReference>
<dbReference type="EMBL" id="JAXIOK010000014">
    <property type="protein sequence ID" value="KAK4756129.1"/>
    <property type="molecule type" value="Genomic_DNA"/>
</dbReference>
<dbReference type="GO" id="GO:0005634">
    <property type="term" value="C:nucleus"/>
    <property type="evidence" value="ECO:0007669"/>
    <property type="project" value="TreeGrafter"/>
</dbReference>
<dbReference type="PANTHER" id="PTHR15967:SF0">
    <property type="entry name" value="E2F-ASSOCIATED PHOSPHOPROTEIN"/>
    <property type="match status" value="1"/>
</dbReference>
<evidence type="ECO:0000313" key="2">
    <source>
        <dbReference type="EMBL" id="KAK4756129.1"/>
    </source>
</evidence>
<keyword evidence="3" id="KW-1185">Reference proteome</keyword>
<organism evidence="2 3">
    <name type="scientific">Trapa incisa</name>
    <dbReference type="NCBI Taxonomy" id="236973"/>
    <lineage>
        <taxon>Eukaryota</taxon>
        <taxon>Viridiplantae</taxon>
        <taxon>Streptophyta</taxon>
        <taxon>Embryophyta</taxon>
        <taxon>Tracheophyta</taxon>
        <taxon>Spermatophyta</taxon>
        <taxon>Magnoliopsida</taxon>
        <taxon>eudicotyledons</taxon>
        <taxon>Gunneridae</taxon>
        <taxon>Pentapetalae</taxon>
        <taxon>rosids</taxon>
        <taxon>malvids</taxon>
        <taxon>Myrtales</taxon>
        <taxon>Lythraceae</taxon>
        <taxon>Trapa</taxon>
    </lineage>
</organism>
<evidence type="ECO:0000313" key="3">
    <source>
        <dbReference type="Proteomes" id="UP001345219"/>
    </source>
</evidence>
<proteinExistence type="predicted"/>
<comment type="caution">
    <text evidence="2">The sequence shown here is derived from an EMBL/GenBank/DDBJ whole genome shotgun (WGS) entry which is preliminary data.</text>
</comment>
<feature type="compositionally biased region" description="Basic and acidic residues" evidence="1">
    <location>
        <begin position="1"/>
        <end position="13"/>
    </location>
</feature>
<dbReference type="Proteomes" id="UP001345219">
    <property type="component" value="Chromosome 8"/>
</dbReference>
<sequence length="174" mass="19691">MEVDGSADKREQSPSHSQQTSCVINLSSSFSDDDEIDYSSKQEFYDPKLDDKDESWVEKRRHGNATDAVLSCPACFTTICLECQRHETYVTQYRAIFVVNCKIKCEDVINQKIIARPGTGRGKRGRKTTEDRVEADAIICQSFKHVCCSVCSTEVGVIDEEEVYHFYNVIPSEA</sequence>
<name>A0AAN7JZ58_9MYRT</name>
<dbReference type="InterPro" id="IPR019370">
    <property type="entry name" value="E2F-assoc_phosphoprotein"/>
</dbReference>
<dbReference type="PANTHER" id="PTHR15967">
    <property type="entry name" value="E2F-ASSOCIATED PHOSPHOPROTEIN"/>
    <property type="match status" value="1"/>
</dbReference>
<evidence type="ECO:0000256" key="1">
    <source>
        <dbReference type="SAM" id="MobiDB-lite"/>
    </source>
</evidence>
<feature type="region of interest" description="Disordered" evidence="1">
    <location>
        <begin position="1"/>
        <end position="22"/>
    </location>
</feature>
<protein>
    <recommendedName>
        <fullName evidence="4">E2F-associated phosphoprotein</fullName>
    </recommendedName>
</protein>
<gene>
    <name evidence="2" type="ORF">SAY87_009886</name>
</gene>
<accession>A0AAN7JZ58</accession>